<dbReference type="Proteomes" id="UP000287563">
    <property type="component" value="Unassembled WGS sequence"/>
</dbReference>
<accession>A0A3S3RJY6</accession>
<reference evidence="2 3" key="1">
    <citation type="submission" date="2018-11" db="EMBL/GenBank/DDBJ databases">
        <title>Photobacterium sp. BEI247 sp. nov., a marine bacterium isolated from Yongle Blue Hole in the South China Sea.</title>
        <authorList>
            <person name="Wang X."/>
        </authorList>
    </citation>
    <scope>NUCLEOTIDE SEQUENCE [LARGE SCALE GENOMIC DNA]</scope>
    <source>
        <strain evidence="3">BEI247</strain>
    </source>
</reference>
<dbReference type="AlphaFoldDB" id="A0A3S3RJY6"/>
<evidence type="ECO:0000313" key="3">
    <source>
        <dbReference type="Proteomes" id="UP000287563"/>
    </source>
</evidence>
<organism evidence="2 3">
    <name type="scientific">Photobacterium chitinilyticum</name>
    <dbReference type="NCBI Taxonomy" id="2485123"/>
    <lineage>
        <taxon>Bacteria</taxon>
        <taxon>Pseudomonadati</taxon>
        <taxon>Pseudomonadota</taxon>
        <taxon>Gammaproteobacteria</taxon>
        <taxon>Vibrionales</taxon>
        <taxon>Vibrionaceae</taxon>
        <taxon>Photobacterium</taxon>
    </lineage>
</organism>
<feature type="transmembrane region" description="Helical" evidence="1">
    <location>
        <begin position="18"/>
        <end position="40"/>
    </location>
</feature>
<dbReference type="Gene3D" id="1.20.1640.10">
    <property type="entry name" value="Multidrug efflux transporter AcrB transmembrane domain"/>
    <property type="match status" value="1"/>
</dbReference>
<dbReference type="GO" id="GO:0005886">
    <property type="term" value="C:plasma membrane"/>
    <property type="evidence" value="ECO:0007669"/>
    <property type="project" value="TreeGrafter"/>
</dbReference>
<proteinExistence type="predicted"/>
<keyword evidence="1" id="KW-0472">Membrane</keyword>
<sequence length="76" mass="8201">MTPYQAICTAAQRRLRPILLTTTTTVAGMIPLWIGGGVMWEPMAIAIIFGLLGATVLTLGVVPMLYSILFRVAIPK</sequence>
<dbReference type="InterPro" id="IPR001036">
    <property type="entry name" value="Acrflvin-R"/>
</dbReference>
<comment type="caution">
    <text evidence="2">The sequence shown here is derived from an EMBL/GenBank/DDBJ whole genome shotgun (WGS) entry which is preliminary data.</text>
</comment>
<dbReference type="GO" id="GO:0042910">
    <property type="term" value="F:xenobiotic transmembrane transporter activity"/>
    <property type="evidence" value="ECO:0007669"/>
    <property type="project" value="TreeGrafter"/>
</dbReference>
<name>A0A3S3RJY6_9GAMM</name>
<dbReference type="Pfam" id="PF00873">
    <property type="entry name" value="ACR_tran"/>
    <property type="match status" value="1"/>
</dbReference>
<dbReference type="PANTHER" id="PTHR32063:SF18">
    <property type="entry name" value="CATION EFFLUX SYSTEM PROTEIN"/>
    <property type="match status" value="1"/>
</dbReference>
<feature type="transmembrane region" description="Helical" evidence="1">
    <location>
        <begin position="46"/>
        <end position="70"/>
    </location>
</feature>
<gene>
    <name evidence="2" type="ORF">EDI28_05035</name>
</gene>
<keyword evidence="1" id="KW-0812">Transmembrane</keyword>
<protein>
    <submittedName>
        <fullName evidence="2">Efflux RND transporter permease subunit</fullName>
    </submittedName>
</protein>
<evidence type="ECO:0000313" key="2">
    <source>
        <dbReference type="EMBL" id="RWX57396.1"/>
    </source>
</evidence>
<keyword evidence="1" id="KW-1133">Transmembrane helix</keyword>
<dbReference type="EMBL" id="RJLM01000001">
    <property type="protein sequence ID" value="RWX57396.1"/>
    <property type="molecule type" value="Genomic_DNA"/>
</dbReference>
<keyword evidence="3" id="KW-1185">Reference proteome</keyword>
<dbReference type="PANTHER" id="PTHR32063">
    <property type="match status" value="1"/>
</dbReference>
<evidence type="ECO:0000256" key="1">
    <source>
        <dbReference type="SAM" id="Phobius"/>
    </source>
</evidence>
<dbReference type="SUPFAM" id="SSF82866">
    <property type="entry name" value="Multidrug efflux transporter AcrB transmembrane domain"/>
    <property type="match status" value="1"/>
</dbReference>